<accession>A0ABU7AJ31</accession>
<dbReference type="Proteomes" id="UP001345963">
    <property type="component" value="Unassembled WGS sequence"/>
</dbReference>
<feature type="compositionally biased region" description="Polar residues" evidence="1">
    <location>
        <begin position="34"/>
        <end position="45"/>
    </location>
</feature>
<sequence>ENISSFRDLISVKRCNHCSWTKASASFALGAYQSSPGRCGASETQAGRKSDDRSLQS</sequence>
<protein>
    <submittedName>
        <fullName evidence="2">Uncharacterized protein</fullName>
    </submittedName>
</protein>
<comment type="caution">
    <text evidence="2">The sequence shown here is derived from an EMBL/GenBank/DDBJ whole genome shotgun (WGS) entry which is preliminary data.</text>
</comment>
<keyword evidence="3" id="KW-1185">Reference proteome</keyword>
<evidence type="ECO:0000313" key="2">
    <source>
        <dbReference type="EMBL" id="MED6237875.1"/>
    </source>
</evidence>
<evidence type="ECO:0000256" key="1">
    <source>
        <dbReference type="SAM" id="MobiDB-lite"/>
    </source>
</evidence>
<dbReference type="EMBL" id="JAHUTI010019739">
    <property type="protein sequence ID" value="MED6237875.1"/>
    <property type="molecule type" value="Genomic_DNA"/>
</dbReference>
<feature type="non-terminal residue" evidence="2">
    <location>
        <position position="1"/>
    </location>
</feature>
<feature type="compositionally biased region" description="Basic and acidic residues" evidence="1">
    <location>
        <begin position="46"/>
        <end position="57"/>
    </location>
</feature>
<organism evidence="2 3">
    <name type="scientific">Ataeniobius toweri</name>
    <dbReference type="NCBI Taxonomy" id="208326"/>
    <lineage>
        <taxon>Eukaryota</taxon>
        <taxon>Metazoa</taxon>
        <taxon>Chordata</taxon>
        <taxon>Craniata</taxon>
        <taxon>Vertebrata</taxon>
        <taxon>Euteleostomi</taxon>
        <taxon>Actinopterygii</taxon>
        <taxon>Neopterygii</taxon>
        <taxon>Teleostei</taxon>
        <taxon>Neoteleostei</taxon>
        <taxon>Acanthomorphata</taxon>
        <taxon>Ovalentaria</taxon>
        <taxon>Atherinomorphae</taxon>
        <taxon>Cyprinodontiformes</taxon>
        <taxon>Goodeidae</taxon>
        <taxon>Ataeniobius</taxon>
    </lineage>
</organism>
<proteinExistence type="predicted"/>
<feature type="region of interest" description="Disordered" evidence="1">
    <location>
        <begin position="34"/>
        <end position="57"/>
    </location>
</feature>
<gene>
    <name evidence="2" type="ORF">ATANTOWER_027963</name>
</gene>
<evidence type="ECO:0000313" key="3">
    <source>
        <dbReference type="Proteomes" id="UP001345963"/>
    </source>
</evidence>
<reference evidence="2 3" key="1">
    <citation type="submission" date="2021-07" db="EMBL/GenBank/DDBJ databases">
        <authorList>
            <person name="Palmer J.M."/>
        </authorList>
    </citation>
    <scope>NUCLEOTIDE SEQUENCE [LARGE SCALE GENOMIC DNA]</scope>
    <source>
        <strain evidence="2 3">AT_MEX2019</strain>
        <tissue evidence="2">Muscle</tissue>
    </source>
</reference>
<name>A0ABU7AJ31_9TELE</name>